<evidence type="ECO:0000313" key="2">
    <source>
        <dbReference type="Proteomes" id="UP000053732"/>
    </source>
</evidence>
<protein>
    <submittedName>
        <fullName evidence="1">Str. FM013</fullName>
    </submittedName>
</protein>
<gene>
    <name evidence="1" type="ORF">PCAMFM013_S010g000405</name>
</gene>
<dbReference type="STRING" id="1429867.A0A0G4PCD4"/>
<dbReference type="AlphaFoldDB" id="A0A0G4PCD4"/>
<name>A0A0G4PCD4_PENC3</name>
<keyword evidence="2" id="KW-1185">Reference proteome</keyword>
<proteinExistence type="predicted"/>
<accession>A0A0G4PCD4</accession>
<dbReference type="Proteomes" id="UP000053732">
    <property type="component" value="Unassembled WGS sequence"/>
</dbReference>
<dbReference type="EMBL" id="HG793143">
    <property type="protein sequence ID" value="CRL23967.1"/>
    <property type="molecule type" value="Genomic_DNA"/>
</dbReference>
<sequence>MRPSMGLHLGLGMMLTCLEQGHLELAELALENRSADLLLNTTVLTIIVEFGLLEKGAFNNTSTAIRFPRPDATMFPEKCSVMRSL</sequence>
<organism evidence="1 2">
    <name type="scientific">Penicillium camemberti (strain FM 013)</name>
    <dbReference type="NCBI Taxonomy" id="1429867"/>
    <lineage>
        <taxon>Eukaryota</taxon>
        <taxon>Fungi</taxon>
        <taxon>Dikarya</taxon>
        <taxon>Ascomycota</taxon>
        <taxon>Pezizomycotina</taxon>
        <taxon>Eurotiomycetes</taxon>
        <taxon>Eurotiomycetidae</taxon>
        <taxon>Eurotiales</taxon>
        <taxon>Aspergillaceae</taxon>
        <taxon>Penicillium</taxon>
    </lineage>
</organism>
<evidence type="ECO:0000313" key="1">
    <source>
        <dbReference type="EMBL" id="CRL23967.1"/>
    </source>
</evidence>
<reference evidence="1 2" key="1">
    <citation type="journal article" date="2014" name="Nat. Commun.">
        <title>Multiple recent horizontal transfers of a large genomic region in cheese making fungi.</title>
        <authorList>
            <person name="Cheeseman K."/>
            <person name="Ropars J."/>
            <person name="Renault P."/>
            <person name="Dupont J."/>
            <person name="Gouzy J."/>
            <person name="Branca A."/>
            <person name="Abraham A.L."/>
            <person name="Ceppi M."/>
            <person name="Conseiller E."/>
            <person name="Debuchy R."/>
            <person name="Malagnac F."/>
            <person name="Goarin A."/>
            <person name="Silar P."/>
            <person name="Lacoste S."/>
            <person name="Sallet E."/>
            <person name="Bensimon A."/>
            <person name="Giraud T."/>
            <person name="Brygoo Y."/>
        </authorList>
    </citation>
    <scope>NUCLEOTIDE SEQUENCE [LARGE SCALE GENOMIC DNA]</scope>
    <source>
        <strain evidence="2">FM 013</strain>
    </source>
</reference>